<dbReference type="SUPFAM" id="SSF56112">
    <property type="entry name" value="Protein kinase-like (PK-like)"/>
    <property type="match status" value="1"/>
</dbReference>
<dbReference type="AlphaFoldDB" id="A0A914PLH6"/>
<feature type="domain" description="Protein kinase" evidence="1">
    <location>
        <begin position="1"/>
        <end position="109"/>
    </location>
</feature>
<dbReference type="GO" id="GO:0043235">
    <property type="term" value="C:receptor complex"/>
    <property type="evidence" value="ECO:0007669"/>
    <property type="project" value="TreeGrafter"/>
</dbReference>
<keyword evidence="2" id="KW-1185">Reference proteome</keyword>
<dbReference type="Pfam" id="PF07714">
    <property type="entry name" value="PK_Tyr_Ser-Thr"/>
    <property type="match status" value="1"/>
</dbReference>
<dbReference type="InterPro" id="IPR011009">
    <property type="entry name" value="Kinase-like_dom_sf"/>
</dbReference>
<accession>A0A914PLH6</accession>
<dbReference type="PANTHER" id="PTHR24416:SF548">
    <property type="entry name" value="PROTEIN KINASE DOMAIN-CONTAINING PROTEIN"/>
    <property type="match status" value="1"/>
</dbReference>
<dbReference type="GO" id="GO:0007169">
    <property type="term" value="P:cell surface receptor protein tyrosine kinase signaling pathway"/>
    <property type="evidence" value="ECO:0007669"/>
    <property type="project" value="TreeGrafter"/>
</dbReference>
<dbReference type="PROSITE" id="PS00109">
    <property type="entry name" value="PROTEIN_KINASE_TYR"/>
    <property type="match status" value="1"/>
</dbReference>
<dbReference type="InterPro" id="IPR001245">
    <property type="entry name" value="Ser-Thr/Tyr_kinase_cat_dom"/>
</dbReference>
<evidence type="ECO:0000313" key="2">
    <source>
        <dbReference type="Proteomes" id="UP000887578"/>
    </source>
</evidence>
<name>A0A914PLH6_9BILA</name>
<dbReference type="PANTHER" id="PTHR24416">
    <property type="entry name" value="TYROSINE-PROTEIN KINASE RECEPTOR"/>
    <property type="match status" value="1"/>
</dbReference>
<evidence type="ECO:0000313" key="3">
    <source>
        <dbReference type="WBParaSite" id="PDA_v2.g16709.t1"/>
    </source>
</evidence>
<dbReference type="InterPro" id="IPR000719">
    <property type="entry name" value="Prot_kinase_dom"/>
</dbReference>
<dbReference type="GO" id="GO:0004714">
    <property type="term" value="F:transmembrane receptor protein tyrosine kinase activity"/>
    <property type="evidence" value="ECO:0007669"/>
    <property type="project" value="TreeGrafter"/>
</dbReference>
<dbReference type="InterPro" id="IPR008266">
    <property type="entry name" value="Tyr_kinase_AS"/>
</dbReference>
<dbReference type="PROSITE" id="PS50011">
    <property type="entry name" value="PROTEIN_KINASE_DOM"/>
    <property type="match status" value="1"/>
</dbReference>
<organism evidence="2 3">
    <name type="scientific">Panagrolaimus davidi</name>
    <dbReference type="NCBI Taxonomy" id="227884"/>
    <lineage>
        <taxon>Eukaryota</taxon>
        <taxon>Metazoa</taxon>
        <taxon>Ecdysozoa</taxon>
        <taxon>Nematoda</taxon>
        <taxon>Chromadorea</taxon>
        <taxon>Rhabditida</taxon>
        <taxon>Tylenchina</taxon>
        <taxon>Panagrolaimomorpha</taxon>
        <taxon>Panagrolaimoidea</taxon>
        <taxon>Panagrolaimidae</taxon>
        <taxon>Panagrolaimus</taxon>
    </lineage>
</organism>
<reference evidence="3" key="1">
    <citation type="submission" date="2022-11" db="UniProtKB">
        <authorList>
            <consortium name="WormBaseParasite"/>
        </authorList>
    </citation>
    <scope>IDENTIFICATION</scope>
</reference>
<dbReference type="GO" id="GO:0005886">
    <property type="term" value="C:plasma membrane"/>
    <property type="evidence" value="ECO:0007669"/>
    <property type="project" value="TreeGrafter"/>
</dbReference>
<dbReference type="WBParaSite" id="PDA_v2.g16709.t1">
    <property type="protein sequence ID" value="PDA_v2.g16709.t1"/>
    <property type="gene ID" value="PDA_v2.g16709"/>
</dbReference>
<protein>
    <submittedName>
        <fullName evidence="3">Protein kinase domain-containing protein</fullName>
    </submittedName>
</protein>
<dbReference type="GO" id="GO:0005524">
    <property type="term" value="F:ATP binding"/>
    <property type="evidence" value="ECO:0007669"/>
    <property type="project" value="InterPro"/>
</dbReference>
<sequence>MSRCETEQIMRELQAMRQMGYHAHIAVLLGWCFQNDLPSLVFELAQQDLHNYIQKFREPPESCMPLKQILSVAWQVSVGMQYVASFNMVHRDLAARNILLYDGFHAKVN</sequence>
<dbReference type="Gene3D" id="1.10.510.10">
    <property type="entry name" value="Transferase(Phosphotransferase) domain 1"/>
    <property type="match status" value="1"/>
</dbReference>
<dbReference type="InterPro" id="IPR050122">
    <property type="entry name" value="RTK"/>
</dbReference>
<evidence type="ECO:0000259" key="1">
    <source>
        <dbReference type="PROSITE" id="PS50011"/>
    </source>
</evidence>
<proteinExistence type="predicted"/>
<dbReference type="Proteomes" id="UP000887578">
    <property type="component" value="Unplaced"/>
</dbReference>